<name>A0A5C3M6Y0_9AGAR</name>
<dbReference type="Proteomes" id="UP000308652">
    <property type="component" value="Unassembled WGS sequence"/>
</dbReference>
<evidence type="ECO:0000313" key="2">
    <source>
        <dbReference type="EMBL" id="TFK40405.1"/>
    </source>
</evidence>
<dbReference type="InterPro" id="IPR036047">
    <property type="entry name" value="F-box-like_dom_sf"/>
</dbReference>
<reference evidence="2 3" key="1">
    <citation type="journal article" date="2019" name="Nat. Ecol. Evol.">
        <title>Megaphylogeny resolves global patterns of mushroom evolution.</title>
        <authorList>
            <person name="Varga T."/>
            <person name="Krizsan K."/>
            <person name="Foldi C."/>
            <person name="Dima B."/>
            <person name="Sanchez-Garcia M."/>
            <person name="Sanchez-Ramirez S."/>
            <person name="Szollosi G.J."/>
            <person name="Szarkandi J.G."/>
            <person name="Papp V."/>
            <person name="Albert L."/>
            <person name="Andreopoulos W."/>
            <person name="Angelini C."/>
            <person name="Antonin V."/>
            <person name="Barry K.W."/>
            <person name="Bougher N.L."/>
            <person name="Buchanan P."/>
            <person name="Buyck B."/>
            <person name="Bense V."/>
            <person name="Catcheside P."/>
            <person name="Chovatia M."/>
            <person name="Cooper J."/>
            <person name="Damon W."/>
            <person name="Desjardin D."/>
            <person name="Finy P."/>
            <person name="Geml J."/>
            <person name="Haridas S."/>
            <person name="Hughes K."/>
            <person name="Justo A."/>
            <person name="Karasinski D."/>
            <person name="Kautmanova I."/>
            <person name="Kiss B."/>
            <person name="Kocsube S."/>
            <person name="Kotiranta H."/>
            <person name="LaButti K.M."/>
            <person name="Lechner B.E."/>
            <person name="Liimatainen K."/>
            <person name="Lipzen A."/>
            <person name="Lukacs Z."/>
            <person name="Mihaltcheva S."/>
            <person name="Morgado L.N."/>
            <person name="Niskanen T."/>
            <person name="Noordeloos M.E."/>
            <person name="Ohm R.A."/>
            <person name="Ortiz-Santana B."/>
            <person name="Ovrebo C."/>
            <person name="Racz N."/>
            <person name="Riley R."/>
            <person name="Savchenko A."/>
            <person name="Shiryaev A."/>
            <person name="Soop K."/>
            <person name="Spirin V."/>
            <person name="Szebenyi C."/>
            <person name="Tomsovsky M."/>
            <person name="Tulloss R.E."/>
            <person name="Uehling J."/>
            <person name="Grigoriev I.V."/>
            <person name="Vagvolgyi C."/>
            <person name="Papp T."/>
            <person name="Martin F.M."/>
            <person name="Miettinen O."/>
            <person name="Hibbett D.S."/>
            <person name="Nagy L.G."/>
        </authorList>
    </citation>
    <scope>NUCLEOTIDE SEQUENCE [LARGE SCALE GENOMIC DNA]</scope>
    <source>
        <strain evidence="2 3">CBS 166.37</strain>
    </source>
</reference>
<organism evidence="2 3">
    <name type="scientific">Crucibulum laeve</name>
    <dbReference type="NCBI Taxonomy" id="68775"/>
    <lineage>
        <taxon>Eukaryota</taxon>
        <taxon>Fungi</taxon>
        <taxon>Dikarya</taxon>
        <taxon>Basidiomycota</taxon>
        <taxon>Agaricomycotina</taxon>
        <taxon>Agaricomycetes</taxon>
        <taxon>Agaricomycetidae</taxon>
        <taxon>Agaricales</taxon>
        <taxon>Agaricineae</taxon>
        <taxon>Nidulariaceae</taxon>
        <taxon>Crucibulum</taxon>
    </lineage>
</organism>
<dbReference type="Pfam" id="PF12937">
    <property type="entry name" value="F-box-like"/>
    <property type="match status" value="1"/>
</dbReference>
<dbReference type="PROSITE" id="PS50181">
    <property type="entry name" value="FBOX"/>
    <property type="match status" value="1"/>
</dbReference>
<dbReference type="AlphaFoldDB" id="A0A5C3M6Y0"/>
<dbReference type="SUPFAM" id="SSF81383">
    <property type="entry name" value="F-box domain"/>
    <property type="match status" value="1"/>
</dbReference>
<accession>A0A5C3M6Y0</accession>
<dbReference type="EMBL" id="ML213597">
    <property type="protein sequence ID" value="TFK40405.1"/>
    <property type="molecule type" value="Genomic_DNA"/>
</dbReference>
<feature type="non-terminal residue" evidence="2">
    <location>
        <position position="189"/>
    </location>
</feature>
<protein>
    <recommendedName>
        <fullName evidence="1">F-box domain-containing protein</fullName>
    </recommendedName>
</protein>
<evidence type="ECO:0000313" key="3">
    <source>
        <dbReference type="Proteomes" id="UP000308652"/>
    </source>
</evidence>
<dbReference type="InterPro" id="IPR001810">
    <property type="entry name" value="F-box_dom"/>
</dbReference>
<evidence type="ECO:0000259" key="1">
    <source>
        <dbReference type="PROSITE" id="PS50181"/>
    </source>
</evidence>
<sequence>MADIPPEILLYMFSYFDLKSLIMGKGVCRLWRRLIPLSDIPSTRRAFLDLYMSCLEAPAFISTRPWLIDHLIPFNREAYIDTLQKQYPALPEDFVLWILEWPARAAIGCVWPGLDRKFYDSIPDAGRWHGWNSLARTPPPIERLVLEDRDAGLTVDIPGILIWEWEEYESWLVLDSREILRGKVFETMD</sequence>
<dbReference type="Gene3D" id="1.20.1280.50">
    <property type="match status" value="1"/>
</dbReference>
<dbReference type="CDD" id="cd09917">
    <property type="entry name" value="F-box_SF"/>
    <property type="match status" value="1"/>
</dbReference>
<keyword evidence="3" id="KW-1185">Reference proteome</keyword>
<proteinExistence type="predicted"/>
<feature type="domain" description="F-box" evidence="1">
    <location>
        <begin position="1"/>
        <end position="50"/>
    </location>
</feature>
<gene>
    <name evidence="2" type="ORF">BDQ12DRAFT_576570</name>
</gene>
<dbReference type="OrthoDB" id="2788844at2759"/>